<dbReference type="Pfam" id="PF00005">
    <property type="entry name" value="ABC_tran"/>
    <property type="match status" value="1"/>
</dbReference>
<dbReference type="InterPro" id="IPR050153">
    <property type="entry name" value="Metal_Ion_Import_ABC"/>
</dbReference>
<accession>A0A977PJQ6</accession>
<dbReference type="GO" id="GO:0005524">
    <property type="term" value="F:ATP binding"/>
    <property type="evidence" value="ECO:0007669"/>
    <property type="project" value="InterPro"/>
</dbReference>
<dbReference type="InterPro" id="IPR003439">
    <property type="entry name" value="ABC_transporter-like_ATP-bd"/>
</dbReference>
<proteinExistence type="predicted"/>
<feature type="domain" description="ABC transporter" evidence="2">
    <location>
        <begin position="2"/>
        <end position="92"/>
    </location>
</feature>
<name>A0A977PJQ6_9CREN</name>
<reference evidence="3" key="1">
    <citation type="submission" date="2013-11" db="EMBL/GenBank/DDBJ databases">
        <title>Comparative genomics of Ignicoccus.</title>
        <authorList>
            <person name="Podar M."/>
        </authorList>
    </citation>
    <scope>NUCLEOTIDE SEQUENCE</scope>
    <source>
        <strain evidence="3">DSM 13166</strain>
    </source>
</reference>
<evidence type="ECO:0000313" key="3">
    <source>
        <dbReference type="EMBL" id="UXD21976.1"/>
    </source>
</evidence>
<dbReference type="EMBL" id="CP006868">
    <property type="protein sequence ID" value="UXD21976.1"/>
    <property type="molecule type" value="Genomic_DNA"/>
</dbReference>
<protein>
    <recommendedName>
        <fullName evidence="2">ABC transporter domain-containing protein</fullName>
    </recommendedName>
</protein>
<gene>
    <name evidence="3" type="ORF">IPA_00395</name>
</gene>
<evidence type="ECO:0000256" key="1">
    <source>
        <dbReference type="ARBA" id="ARBA00022448"/>
    </source>
</evidence>
<organism evidence="3 4">
    <name type="scientific">Ignicoccus pacificus DSM 13166</name>
    <dbReference type="NCBI Taxonomy" id="940294"/>
    <lineage>
        <taxon>Archaea</taxon>
        <taxon>Thermoproteota</taxon>
        <taxon>Thermoprotei</taxon>
        <taxon>Desulfurococcales</taxon>
        <taxon>Desulfurococcaceae</taxon>
        <taxon>Ignicoccus</taxon>
    </lineage>
</organism>
<evidence type="ECO:0000259" key="2">
    <source>
        <dbReference type="Pfam" id="PF00005"/>
    </source>
</evidence>
<dbReference type="KEGG" id="ipc:IPA_00395"/>
<keyword evidence="1" id="KW-0813">Transport</keyword>
<keyword evidence="4" id="KW-1185">Reference proteome</keyword>
<dbReference type="Gene3D" id="3.40.50.300">
    <property type="entry name" value="P-loop containing nucleotide triphosphate hydrolases"/>
    <property type="match status" value="1"/>
</dbReference>
<evidence type="ECO:0000313" key="4">
    <source>
        <dbReference type="Proteomes" id="UP001063698"/>
    </source>
</evidence>
<dbReference type="PANTHER" id="PTHR42734">
    <property type="entry name" value="METAL TRANSPORT SYSTEM ATP-BINDING PROTEIN TM_0124-RELATED"/>
    <property type="match status" value="1"/>
</dbReference>
<sequence length="164" mass="18778">MQAYRDETSFIPQELNLPPYATPRDIAHHISKINRCTTRHNYMLKFMQYVKILGVENLLDTRIVKLSSGEKERIAVSTVLARGCKLLLADEPGKHLDPLNLFRVIELIKHEADYALITLHNPLPLALCDRFYTLVEGVFRETTPKEALGLELYPEDNCLRTCLG</sequence>
<dbReference type="SUPFAM" id="SSF52540">
    <property type="entry name" value="P-loop containing nucleoside triphosphate hydrolases"/>
    <property type="match status" value="1"/>
</dbReference>
<dbReference type="GO" id="GO:0016887">
    <property type="term" value="F:ATP hydrolysis activity"/>
    <property type="evidence" value="ECO:0007669"/>
    <property type="project" value="InterPro"/>
</dbReference>
<dbReference type="AlphaFoldDB" id="A0A977PJQ6"/>
<dbReference type="InterPro" id="IPR027417">
    <property type="entry name" value="P-loop_NTPase"/>
</dbReference>
<dbReference type="Proteomes" id="UP001063698">
    <property type="component" value="Chromosome"/>
</dbReference>